<comment type="caution">
    <text evidence="2">The sequence shown here is derived from an EMBL/GenBank/DDBJ whole genome shotgun (WGS) entry which is preliminary data.</text>
</comment>
<dbReference type="InterPro" id="IPR017900">
    <property type="entry name" value="4Fe4S_Fe_S_CS"/>
</dbReference>
<gene>
    <name evidence="2" type="ORF">LCGC14_0530160</name>
</gene>
<dbReference type="PROSITE" id="PS51379">
    <property type="entry name" value="4FE4S_FER_2"/>
    <property type="match status" value="1"/>
</dbReference>
<dbReference type="SUPFAM" id="SSF54862">
    <property type="entry name" value="4Fe-4S ferredoxins"/>
    <property type="match status" value="1"/>
</dbReference>
<reference evidence="2" key="1">
    <citation type="journal article" date="2015" name="Nature">
        <title>Complex archaea that bridge the gap between prokaryotes and eukaryotes.</title>
        <authorList>
            <person name="Spang A."/>
            <person name="Saw J.H."/>
            <person name="Jorgensen S.L."/>
            <person name="Zaremba-Niedzwiedzka K."/>
            <person name="Martijn J."/>
            <person name="Lind A.E."/>
            <person name="van Eijk R."/>
            <person name="Schleper C."/>
            <person name="Guy L."/>
            <person name="Ettema T.J."/>
        </authorList>
    </citation>
    <scope>NUCLEOTIDE SEQUENCE</scope>
</reference>
<dbReference type="PROSITE" id="PS00198">
    <property type="entry name" value="4FE4S_FER_1"/>
    <property type="match status" value="1"/>
</dbReference>
<accession>A0A0F9S0L0</accession>
<dbReference type="InterPro" id="IPR017896">
    <property type="entry name" value="4Fe4S_Fe-S-bd"/>
</dbReference>
<evidence type="ECO:0000259" key="1">
    <source>
        <dbReference type="PROSITE" id="PS51379"/>
    </source>
</evidence>
<name>A0A0F9S0L0_9ZZZZ</name>
<dbReference type="Pfam" id="PF12837">
    <property type="entry name" value="Fer4_6"/>
    <property type="match status" value="1"/>
</dbReference>
<dbReference type="EMBL" id="LAZR01000689">
    <property type="protein sequence ID" value="KKN60629.1"/>
    <property type="molecule type" value="Genomic_DNA"/>
</dbReference>
<sequence length="95" mass="10518">MLAHYGYKDGSGDYFIVIDTDKCDGCGECVTACPYGVFEVGEEENDPFREEPVAKVTELHRKKIKYSCAPCKPTSGKKPLPCVQACRPDAISHSW</sequence>
<dbReference type="Gene3D" id="3.30.70.20">
    <property type="match status" value="1"/>
</dbReference>
<feature type="domain" description="4Fe-4S ferredoxin-type" evidence="1">
    <location>
        <begin position="14"/>
        <end position="43"/>
    </location>
</feature>
<protein>
    <recommendedName>
        <fullName evidence="1">4Fe-4S ferredoxin-type domain-containing protein</fullName>
    </recommendedName>
</protein>
<proteinExistence type="predicted"/>
<organism evidence="2">
    <name type="scientific">marine sediment metagenome</name>
    <dbReference type="NCBI Taxonomy" id="412755"/>
    <lineage>
        <taxon>unclassified sequences</taxon>
        <taxon>metagenomes</taxon>
        <taxon>ecological metagenomes</taxon>
    </lineage>
</organism>
<dbReference type="AlphaFoldDB" id="A0A0F9S0L0"/>
<evidence type="ECO:0000313" key="2">
    <source>
        <dbReference type="EMBL" id="KKN60629.1"/>
    </source>
</evidence>